<sequence length="775" mass="86374">MPPPQLQADVAAIPANSIAVLGSLKPLLKILSADNVQPLAVFQIQDIGSLFHVNGPFAEQLPNYLTRHASARLERLGLFMGWEKDDTASLMAQTPGGRAAALLCLMIEEMLPGDAVGNVLYDLAGDLLPLDKRNCSIAQLRDVSRVLSAKLWSMGFGTHLAKQVTRIREVYLYMKKTEPRDLLDIESTETLVQLFRCLHFALIDETSSMRYEGTTGAGYAAAIFTALCPEDTLIIVEGEIIHAGARRSVILDIGQRDEQSRIFSVTNLKQGNKGLPPFLIPSSERELGFSPVYSCIKWKGWLSIKLDFMFSEFAILCTPGIKQTFCDLIASMAATKRIHPEKASYSYDPGLLLGQYASTRIRSSLRDATGFEPSFNRLSPPDAFARLLSEVSLVVRTPPWPTCDAEIPCGVRWERNADVHSFFNDIERKFNPERCPSCGWRDDPGVALVGRLIVLIRSGFASLFISPYMARSPYSLDESNIIVPLGDPIDDGDYLADAKNIFHKIKYLITGDPKLPHQTPFSVERQSLSLFDWIFQIFYGIGNSCAKRCQSGVVFSGHLVEPQFNLQDGMNFYVFDGTLHDGKGNTVREMRSESIDYRTWEGWGPTLEWEAGSRKVSDQGVHNHQSMKLAYFRWAGESESLVLSCDFQWKSRIIEVDFTTLLRQYVAVTLAEPCQHQFSDPLIDSKTAYPTSVGAPYGPSNPEWKGIEALAMLECYEMPITMTKNDPVAQFLCLSCPPTFNMSNNPRQVMHQGAACINCAWDQARALNCTMIIGS</sequence>
<keyword evidence="2" id="KW-1185">Reference proteome</keyword>
<comment type="caution">
    <text evidence="1">The sequence shown here is derived from an EMBL/GenBank/DDBJ whole genome shotgun (WGS) entry which is preliminary data.</text>
</comment>
<gene>
    <name evidence="1" type="ORF">TWF694_006803</name>
</gene>
<protein>
    <submittedName>
        <fullName evidence="1">Uncharacterized protein</fullName>
    </submittedName>
</protein>
<proteinExistence type="predicted"/>
<reference evidence="1 2" key="1">
    <citation type="submission" date="2019-10" db="EMBL/GenBank/DDBJ databases">
        <authorList>
            <person name="Palmer J.M."/>
        </authorList>
    </citation>
    <scope>NUCLEOTIDE SEQUENCE [LARGE SCALE GENOMIC DNA]</scope>
    <source>
        <strain evidence="1 2">TWF694</strain>
    </source>
</reference>
<evidence type="ECO:0000313" key="1">
    <source>
        <dbReference type="EMBL" id="KAK6542864.1"/>
    </source>
</evidence>
<dbReference type="Proteomes" id="UP001365542">
    <property type="component" value="Unassembled WGS sequence"/>
</dbReference>
<dbReference type="EMBL" id="JAVHJO010000002">
    <property type="protein sequence ID" value="KAK6542864.1"/>
    <property type="molecule type" value="Genomic_DNA"/>
</dbReference>
<dbReference type="AlphaFoldDB" id="A0AAV9XNV2"/>
<organism evidence="1 2">
    <name type="scientific">Orbilia ellipsospora</name>
    <dbReference type="NCBI Taxonomy" id="2528407"/>
    <lineage>
        <taxon>Eukaryota</taxon>
        <taxon>Fungi</taxon>
        <taxon>Dikarya</taxon>
        <taxon>Ascomycota</taxon>
        <taxon>Pezizomycotina</taxon>
        <taxon>Orbiliomycetes</taxon>
        <taxon>Orbiliales</taxon>
        <taxon>Orbiliaceae</taxon>
        <taxon>Orbilia</taxon>
    </lineage>
</organism>
<accession>A0AAV9XNV2</accession>
<name>A0AAV9XNV2_9PEZI</name>
<evidence type="ECO:0000313" key="2">
    <source>
        <dbReference type="Proteomes" id="UP001365542"/>
    </source>
</evidence>